<protein>
    <recommendedName>
        <fullName evidence="4">YD repeat-containing protein</fullName>
    </recommendedName>
</protein>
<dbReference type="Proteomes" id="UP000278288">
    <property type="component" value="Chromosome"/>
</dbReference>
<reference evidence="2 3" key="1">
    <citation type="submission" date="2018-11" db="EMBL/GenBank/DDBJ databases">
        <title>Proposal to divide the Flavobacteriaceae and reorganize its genera based on Amino Acid Identity values calculated from whole genome sequences.</title>
        <authorList>
            <person name="Nicholson A.C."/>
            <person name="Gulvik C.A."/>
            <person name="Whitney A.M."/>
            <person name="Humrighouse B.W."/>
            <person name="Bell M."/>
            <person name="Holmes B."/>
            <person name="Steigerwalt A.G."/>
            <person name="Villarma A."/>
            <person name="Sheth M."/>
            <person name="Batra D."/>
            <person name="Pryor J."/>
            <person name="Bernardet J.-F."/>
            <person name="Hugo C."/>
            <person name="Kampfer P."/>
            <person name="Newman J."/>
            <person name="McQuiston J.R."/>
        </authorList>
    </citation>
    <scope>NUCLEOTIDE SEQUENCE [LARGE SCALE GENOMIC DNA]</scope>
    <source>
        <strain evidence="2 3">G0041</strain>
    </source>
</reference>
<proteinExistence type="predicted"/>
<sequence>MKKSTIAIILLLATLNNAFGQTSVDQYDPGVKSVPTSPEVALLGRFGDVPVGYYTGTAEVSIPLYTLKVDHIEIPLTLSYHTSGIKVADEATWAGLGWNFMPEGTIVQEIRGFEDFITGGDGFASTSGYNVFKSNFQTLYSETPLYRLQNGFNDYNPLGMTGAHPLTDDSFDIINRLKERKGQPDIFTYNFYGYTGRFFYNPENSSEILFLESNADIKFSRNTNGWIAITNKGDKFYFYDVEQSKTDQTSYTDLGYTFKVSKIELTSGKTINFTYQDESTYQQYPTQVVHLTNFTTSPSLNVSSNAVINDKKTLIGIETEDTKIQFNLDNREDIRPHFTGTPIKKLSSIDILPKYGNKKIKSFVFSQNYFPFNSVNNTPEEGYINKRLRLNSVQEITYNQSGGQVYTPAYTFQYNTARIMPGKMAGGDFYGYNNGSTSTGLLPNLTYFDYYKQSPYRNVGLTPSSYASTMRYTDPSYVNTNILEKILYPTGARTEFGYESNTFTNQFIPTYAQLDDGKRSQTINHRGEEPGGLTYNKGVPFKLTGANKTIKFYNTIYDGYMGPLFPETYYGWNEMIKCKIELRKRKTVNGQQVETLIKDWGVTMPGVFDQTHQLTWNEEFTVSDDSDPTTEYYIYVQNGINYRSTDLSHRAIVSCNLEYKVDPQIDTSLSYGNGLRVKSIKNYEADKLLSHKEYSYSGGKLIYKFQPLNVISGATHKSQLSTITGGCPSESISIFNDLSLNSSDFGIGGNKPFGYSEVTEKDISINDGTAKGSTKYYFENKEGVYFKGLPKVDVPSNGENTLIERFDQNQNKVSSTLNVYDNLPNTYGIYPSFSLVKTSTGPYDPDANYYPFALSGCPTIGLSYTGHTSSNPLPVKKYQFYFTPLITGKRRLKMTTESSYFGNSSLYKKTELSYTAAGDLDISKQTTSDGKIISTNYDYANDLGNTRLINKNMTGIPLSSKVISDNKTLSFTQTKYDSQDHYLPTSAQSYDITAGTWSNDVKYDKYDEKGNLLQYTTKGGVPVSLVWGYSKIYPIVKVEGITYDQLQGSAPSQFADILLASEKDANPALYNLQPEEAEAQLVSKLDAFRTYFRLASYYISTYTYDPLVGVRSITPPSGIRENYIYDSVGRLEKVIDANGNVLKEMKYNYKN</sequence>
<evidence type="ECO:0000256" key="1">
    <source>
        <dbReference type="SAM" id="SignalP"/>
    </source>
</evidence>
<dbReference type="RefSeq" id="WP_123855688.1">
    <property type="nucleotide sequence ID" value="NZ_CP033923.1"/>
</dbReference>
<dbReference type="AlphaFoldDB" id="A0AAD1DPV5"/>
<evidence type="ECO:0000313" key="2">
    <source>
        <dbReference type="EMBL" id="AZA89209.1"/>
    </source>
</evidence>
<keyword evidence="3" id="KW-1185">Reference proteome</keyword>
<organism evidence="2 3">
    <name type="scientific">Chryseobacterium nakagawai</name>
    <dbReference type="NCBI Taxonomy" id="1241982"/>
    <lineage>
        <taxon>Bacteria</taxon>
        <taxon>Pseudomonadati</taxon>
        <taxon>Bacteroidota</taxon>
        <taxon>Flavobacteriia</taxon>
        <taxon>Flavobacteriales</taxon>
        <taxon>Weeksellaceae</taxon>
        <taxon>Chryseobacterium group</taxon>
        <taxon>Chryseobacterium</taxon>
    </lineage>
</organism>
<keyword evidence="1" id="KW-0732">Signal</keyword>
<evidence type="ECO:0000313" key="3">
    <source>
        <dbReference type="Proteomes" id="UP000278288"/>
    </source>
</evidence>
<accession>A0AAD1DPV5</accession>
<feature type="signal peptide" evidence="1">
    <location>
        <begin position="1"/>
        <end position="20"/>
    </location>
</feature>
<evidence type="ECO:0008006" key="4">
    <source>
        <dbReference type="Google" id="ProtNLM"/>
    </source>
</evidence>
<dbReference type="EMBL" id="CP033923">
    <property type="protein sequence ID" value="AZA89209.1"/>
    <property type="molecule type" value="Genomic_DNA"/>
</dbReference>
<name>A0AAD1DPV5_CHRNA</name>
<feature type="chain" id="PRO_5042190048" description="YD repeat-containing protein" evidence="1">
    <location>
        <begin position="21"/>
        <end position="1151"/>
    </location>
</feature>
<gene>
    <name evidence="2" type="ORF">EG343_00455</name>
</gene>
<dbReference type="KEGG" id="cnk:EG343_00455"/>